<accession>A0A820Q621</accession>
<feature type="non-terminal residue" evidence="1">
    <location>
        <position position="1"/>
    </location>
</feature>
<dbReference type="EMBL" id="CAJOBB010026399">
    <property type="protein sequence ID" value="CAF4415566.1"/>
    <property type="molecule type" value="Genomic_DNA"/>
</dbReference>
<dbReference type="AlphaFoldDB" id="A0A820Q621"/>
<comment type="caution">
    <text evidence="1">The sequence shown here is derived from an EMBL/GenBank/DDBJ whole genome shotgun (WGS) entry which is preliminary data.</text>
</comment>
<name>A0A820Q621_9BILA</name>
<protein>
    <submittedName>
        <fullName evidence="1">Uncharacterized protein</fullName>
    </submittedName>
</protein>
<reference evidence="1" key="1">
    <citation type="submission" date="2021-02" db="EMBL/GenBank/DDBJ databases">
        <authorList>
            <person name="Nowell W R."/>
        </authorList>
    </citation>
    <scope>NUCLEOTIDE SEQUENCE</scope>
</reference>
<gene>
    <name evidence="1" type="ORF">KXQ929_LOCUS51861</name>
</gene>
<organism evidence="1 2">
    <name type="scientific">Adineta steineri</name>
    <dbReference type="NCBI Taxonomy" id="433720"/>
    <lineage>
        <taxon>Eukaryota</taxon>
        <taxon>Metazoa</taxon>
        <taxon>Spiralia</taxon>
        <taxon>Gnathifera</taxon>
        <taxon>Rotifera</taxon>
        <taxon>Eurotatoria</taxon>
        <taxon>Bdelloidea</taxon>
        <taxon>Adinetida</taxon>
        <taxon>Adinetidae</taxon>
        <taxon>Adineta</taxon>
    </lineage>
</organism>
<evidence type="ECO:0000313" key="2">
    <source>
        <dbReference type="Proteomes" id="UP000663868"/>
    </source>
</evidence>
<dbReference type="Proteomes" id="UP000663868">
    <property type="component" value="Unassembled WGS sequence"/>
</dbReference>
<sequence>MNDDFNDLIWHWTHTSENSNLTKYMLITVPNIGEITIAGDS</sequence>
<evidence type="ECO:0000313" key="1">
    <source>
        <dbReference type="EMBL" id="CAF4415566.1"/>
    </source>
</evidence>
<proteinExistence type="predicted"/>